<organism evidence="10 11">
    <name type="scientific">Candidatus Doudnabacteria bacterium RIFCSPHIGHO2_02_FULL_46_11</name>
    <dbReference type="NCBI Taxonomy" id="1817832"/>
    <lineage>
        <taxon>Bacteria</taxon>
        <taxon>Candidatus Doudnaibacteriota</taxon>
    </lineage>
</organism>
<dbReference type="STRING" id="1817832.A3J48_03630"/>
<gene>
    <name evidence="10" type="ORF">A3J48_03630</name>
</gene>
<evidence type="ECO:0000313" key="11">
    <source>
        <dbReference type="Proteomes" id="UP000176786"/>
    </source>
</evidence>
<keyword evidence="3 8" id="KW-0378">Hydrolase</keyword>
<feature type="active site" evidence="8">
    <location>
        <position position="386"/>
    </location>
</feature>
<dbReference type="InterPro" id="IPR004815">
    <property type="entry name" value="Lon_bac/euk-typ"/>
</dbReference>
<dbReference type="NCBIfam" id="TIGR00763">
    <property type="entry name" value="lon"/>
    <property type="match status" value="1"/>
</dbReference>
<protein>
    <recommendedName>
        <fullName evidence="7 8">endopeptidase La</fullName>
        <ecNumber evidence="7 8">3.4.21.53</ecNumber>
    </recommendedName>
</protein>
<dbReference type="AlphaFoldDB" id="A0A1F5P496"/>
<dbReference type="InterPro" id="IPR027065">
    <property type="entry name" value="Lon_Prtase"/>
</dbReference>
<dbReference type="CDD" id="cd19500">
    <property type="entry name" value="RecA-like_Lon"/>
    <property type="match status" value="1"/>
</dbReference>
<comment type="catalytic activity">
    <reaction evidence="6 8">
        <text>Hydrolysis of proteins in presence of ATP.</text>
        <dbReference type="EC" id="3.4.21.53"/>
    </reaction>
</comment>
<dbReference type="InterPro" id="IPR014721">
    <property type="entry name" value="Ribsml_uS5_D2-typ_fold_subgr"/>
</dbReference>
<evidence type="ECO:0000256" key="1">
    <source>
        <dbReference type="ARBA" id="ARBA00022670"/>
    </source>
</evidence>
<dbReference type="InterPro" id="IPR020568">
    <property type="entry name" value="Ribosomal_Su5_D2-typ_SF"/>
</dbReference>
<dbReference type="InterPro" id="IPR008268">
    <property type="entry name" value="Peptidase_S16_AS"/>
</dbReference>
<evidence type="ECO:0000256" key="6">
    <source>
        <dbReference type="ARBA" id="ARBA00050665"/>
    </source>
</evidence>
<dbReference type="GO" id="GO:0004176">
    <property type="term" value="F:ATP-dependent peptidase activity"/>
    <property type="evidence" value="ECO:0007669"/>
    <property type="project" value="UniProtKB-UniRule"/>
</dbReference>
<dbReference type="Pfam" id="PF00004">
    <property type="entry name" value="AAA"/>
    <property type="match status" value="1"/>
</dbReference>
<feature type="active site" evidence="8">
    <location>
        <position position="343"/>
    </location>
</feature>
<dbReference type="GO" id="GO:0005524">
    <property type="term" value="F:ATP binding"/>
    <property type="evidence" value="ECO:0007669"/>
    <property type="project" value="UniProtKB-KW"/>
</dbReference>
<dbReference type="Gene3D" id="3.40.50.300">
    <property type="entry name" value="P-loop containing nucleotide triphosphate hydrolases"/>
    <property type="match status" value="1"/>
</dbReference>
<dbReference type="InterPro" id="IPR027417">
    <property type="entry name" value="P-loop_NTPase"/>
</dbReference>
<evidence type="ECO:0000256" key="4">
    <source>
        <dbReference type="ARBA" id="ARBA00022825"/>
    </source>
</evidence>
<evidence type="ECO:0000256" key="5">
    <source>
        <dbReference type="ARBA" id="ARBA00022840"/>
    </source>
</evidence>
<proteinExistence type="inferred from homology"/>
<keyword evidence="2" id="KW-0547">Nucleotide-binding</keyword>
<evidence type="ECO:0000313" key="10">
    <source>
        <dbReference type="EMBL" id="OGE84645.1"/>
    </source>
</evidence>
<evidence type="ECO:0000259" key="9">
    <source>
        <dbReference type="PROSITE" id="PS51786"/>
    </source>
</evidence>
<keyword evidence="4 8" id="KW-0720">Serine protease</keyword>
<dbReference type="GO" id="GO:0006508">
    <property type="term" value="P:proteolysis"/>
    <property type="evidence" value="ECO:0007669"/>
    <property type="project" value="UniProtKB-KW"/>
</dbReference>
<dbReference type="PRINTS" id="PR00830">
    <property type="entry name" value="ENDOLAPTASE"/>
</dbReference>
<dbReference type="EMBL" id="MFES01000038">
    <property type="protein sequence ID" value="OGE84645.1"/>
    <property type="molecule type" value="Genomic_DNA"/>
</dbReference>
<dbReference type="SUPFAM" id="SSF52540">
    <property type="entry name" value="P-loop containing nucleoside triphosphate hydrolases"/>
    <property type="match status" value="1"/>
</dbReference>
<dbReference type="InterPro" id="IPR003959">
    <property type="entry name" value="ATPase_AAA_core"/>
</dbReference>
<dbReference type="SMART" id="SM00382">
    <property type="entry name" value="AAA"/>
    <property type="match status" value="1"/>
</dbReference>
<dbReference type="Pfam" id="PF22667">
    <property type="entry name" value="Lon_lid"/>
    <property type="match status" value="1"/>
</dbReference>
<reference evidence="10 11" key="1">
    <citation type="journal article" date="2016" name="Nat. Commun.">
        <title>Thousands of microbial genomes shed light on interconnected biogeochemical processes in an aquifer system.</title>
        <authorList>
            <person name="Anantharaman K."/>
            <person name="Brown C.T."/>
            <person name="Hug L.A."/>
            <person name="Sharon I."/>
            <person name="Castelle C.J."/>
            <person name="Probst A.J."/>
            <person name="Thomas B.C."/>
            <person name="Singh A."/>
            <person name="Wilkins M.J."/>
            <person name="Karaoz U."/>
            <person name="Brodie E.L."/>
            <person name="Williams K.H."/>
            <person name="Hubbard S.S."/>
            <person name="Banfield J.F."/>
        </authorList>
    </citation>
    <scope>NUCLEOTIDE SEQUENCE [LARGE SCALE GENOMIC DNA]</scope>
</reference>
<dbReference type="InterPro" id="IPR003593">
    <property type="entry name" value="AAA+_ATPase"/>
</dbReference>
<dbReference type="GO" id="GO:0016887">
    <property type="term" value="F:ATP hydrolysis activity"/>
    <property type="evidence" value="ECO:0007669"/>
    <property type="project" value="InterPro"/>
</dbReference>
<evidence type="ECO:0000256" key="8">
    <source>
        <dbReference type="PROSITE-ProRule" id="PRU01122"/>
    </source>
</evidence>
<sequence>MEYLAVQKLNSKLKGPILCFFGPPGVGKTSIGQSIAKALNRKFVRMSLGGIRDEAEIRGHRRTYVGALPGRIIQGIKNAGTKNPVFMLDEIDKVGTDFRGDPASALLEALDPEQNNSFSDHYLEVPFDLSQVLFVTTANTLDTIPAALRDRLEVIEFTGYTIEEKEGIGRQYLWPKVLVNHGLDGIAMGEAALRLLVTKYTREAGVRNLERQLATVARKLAKKKVEEKEVPAEIEVKTIHASLGAEKFPETLSQATDEVGVATGLAWTQVGGEILFIEANLMPGKGNLILTGQLGEIMKESAQAALSYVRSRARSFNLDEHFLEKRDIHVHVPAGAIPKDGPSAGIAIAAAIASAVSRVPLRKEVGLTGEVTIRGRALEIGGLKEKIIAASRAGVSEVIIPADNEKNLEDVPLDILKKIKIHFVNHMDEVLPLAFVATPPAKRPSRASARSGAAAA</sequence>
<evidence type="ECO:0000256" key="2">
    <source>
        <dbReference type="ARBA" id="ARBA00022741"/>
    </source>
</evidence>
<dbReference type="PROSITE" id="PS01046">
    <property type="entry name" value="LON_SER"/>
    <property type="match status" value="1"/>
</dbReference>
<dbReference type="GO" id="GO:0004252">
    <property type="term" value="F:serine-type endopeptidase activity"/>
    <property type="evidence" value="ECO:0007669"/>
    <property type="project" value="UniProtKB-UniRule"/>
</dbReference>
<dbReference type="SUPFAM" id="SSF54211">
    <property type="entry name" value="Ribosomal protein S5 domain 2-like"/>
    <property type="match status" value="1"/>
</dbReference>
<keyword evidence="5" id="KW-0067">ATP-binding</keyword>
<dbReference type="InterPro" id="IPR008269">
    <property type="entry name" value="Lon_proteolytic"/>
</dbReference>
<comment type="similarity">
    <text evidence="8">Belongs to the peptidase S16 family.</text>
</comment>
<comment type="caution">
    <text evidence="10">The sequence shown here is derived from an EMBL/GenBank/DDBJ whole genome shotgun (WGS) entry which is preliminary data.</text>
</comment>
<keyword evidence="1 8" id="KW-0645">Protease</keyword>
<name>A0A1F5P496_9BACT</name>
<dbReference type="InterPro" id="IPR054594">
    <property type="entry name" value="Lon_lid"/>
</dbReference>
<dbReference type="Gene3D" id="3.30.230.10">
    <property type="match status" value="1"/>
</dbReference>
<dbReference type="GO" id="GO:0030163">
    <property type="term" value="P:protein catabolic process"/>
    <property type="evidence" value="ECO:0007669"/>
    <property type="project" value="InterPro"/>
</dbReference>
<dbReference type="Proteomes" id="UP000176786">
    <property type="component" value="Unassembled WGS sequence"/>
</dbReference>
<evidence type="ECO:0000256" key="3">
    <source>
        <dbReference type="ARBA" id="ARBA00022801"/>
    </source>
</evidence>
<evidence type="ECO:0000256" key="7">
    <source>
        <dbReference type="ARBA" id="ARBA00066743"/>
    </source>
</evidence>
<dbReference type="PROSITE" id="PS51786">
    <property type="entry name" value="LON_PROTEOLYTIC"/>
    <property type="match status" value="1"/>
</dbReference>
<dbReference type="FunFam" id="3.40.50.300:FF:000021">
    <property type="entry name" value="Lon protease homolog"/>
    <property type="match status" value="1"/>
</dbReference>
<dbReference type="Pfam" id="PF05362">
    <property type="entry name" value="Lon_C"/>
    <property type="match status" value="1"/>
</dbReference>
<dbReference type="EC" id="3.4.21.53" evidence="7 8"/>
<accession>A0A1F5P496</accession>
<dbReference type="PANTHER" id="PTHR10046">
    <property type="entry name" value="ATP DEPENDENT LON PROTEASE FAMILY MEMBER"/>
    <property type="match status" value="1"/>
</dbReference>
<dbReference type="Gene3D" id="1.10.8.60">
    <property type="match status" value="1"/>
</dbReference>
<feature type="domain" description="Lon proteolytic" evidence="9">
    <location>
        <begin position="256"/>
        <end position="437"/>
    </location>
</feature>